<dbReference type="EMBL" id="CP002872">
    <property type="protein sequence ID" value="AEI36821.1"/>
    <property type="molecule type" value="Genomic_DNA"/>
</dbReference>
<evidence type="ECO:0000259" key="1">
    <source>
        <dbReference type="Pfam" id="PF22361"/>
    </source>
</evidence>
<gene>
    <name evidence="2" type="ordered locus">F7308_1897</name>
</gene>
<protein>
    <recommendedName>
        <fullName evidence="1">Type VI lipoprotein IgE-like C-terminal domain-containing protein</fullName>
    </recommendedName>
</protein>
<dbReference type="RefSeq" id="WP_013923648.1">
    <property type="nucleotide sequence ID" value="NC_015696.1"/>
</dbReference>
<evidence type="ECO:0000313" key="3">
    <source>
        <dbReference type="Proteomes" id="UP000000490"/>
    </source>
</evidence>
<proteinExistence type="predicted"/>
<dbReference type="NCBIfam" id="NF041245">
    <property type="entry name" value="T6SS_IglE"/>
    <property type="match status" value="1"/>
</dbReference>
<dbReference type="Pfam" id="PF22361">
    <property type="entry name" value="IglE_N"/>
    <property type="match status" value="1"/>
</dbReference>
<dbReference type="Proteomes" id="UP000000490">
    <property type="component" value="Chromosome"/>
</dbReference>
<evidence type="ECO:0000313" key="2">
    <source>
        <dbReference type="EMBL" id="AEI36821.1"/>
    </source>
</evidence>
<accession>A0ABM5MC06</accession>
<feature type="domain" description="Type VI lipoprotein IgE-like C-terminal" evidence="1">
    <location>
        <begin position="48"/>
        <end position="119"/>
    </location>
</feature>
<organism evidence="2 3">
    <name type="scientific">Francisella salina</name>
    <dbReference type="NCBI Taxonomy" id="573569"/>
    <lineage>
        <taxon>Bacteria</taxon>
        <taxon>Pseudomonadati</taxon>
        <taxon>Pseudomonadota</taxon>
        <taxon>Gammaproteobacteria</taxon>
        <taxon>Thiotrichales</taxon>
        <taxon>Francisellaceae</taxon>
        <taxon>Francisella</taxon>
    </lineage>
</organism>
<reference evidence="2" key="1">
    <citation type="submission" date="2011-05" db="EMBL/GenBank/DDBJ databases">
        <authorList>
            <person name="Kuske C.R."/>
            <person name="Challacombe J.F."/>
            <person name="Siddaramappa S."/>
            <person name="Petersen J.M."/>
            <person name="Bruce D.C."/>
        </authorList>
    </citation>
    <scope>NUCLEOTIDE SEQUENCE</scope>
    <source>
        <strain evidence="2">TX077308</strain>
    </source>
</reference>
<name>A0ABM5MC06_FRAST</name>
<dbReference type="InterPro" id="IPR054378">
    <property type="entry name" value="IgE-like_C"/>
</dbReference>
<keyword evidence="3" id="KW-1185">Reference proteome</keyword>
<sequence>MKKITLSIFVISLLSGCSTTIPKDQFHINIKSSNKSNNGNNYLVVYQQPSSMDQMAHATYDTLSQQVLDSNYQTKLVHPQDEVDTVVFKTQDEPGAIYFILNNKNNYNTWKYYIPAPSGGMWDCLVDENSYINCKDSEK</sequence>
<dbReference type="PROSITE" id="PS51257">
    <property type="entry name" value="PROKAR_LIPOPROTEIN"/>
    <property type="match status" value="1"/>
</dbReference>